<name>A0A2L0RSE9_9PSED</name>
<dbReference type="EMBL" id="CP018049">
    <property type="protein sequence ID" value="AUZ45033.1"/>
    <property type="molecule type" value="Genomic_DNA"/>
</dbReference>
<evidence type="ECO:0000313" key="2">
    <source>
        <dbReference type="Proteomes" id="UP000239888"/>
    </source>
</evidence>
<dbReference type="RefSeq" id="WP_104501839.1">
    <property type="nucleotide sequence ID" value="NZ_CP018049.1"/>
</dbReference>
<protein>
    <submittedName>
        <fullName evidence="1">Uncharacterized protein</fullName>
    </submittedName>
</protein>
<sequence length="235" mass="26904">MYIFAHVIEQTGASLKLNLITQTRQQLGVLDEAEFRRWLSNPRSLSRANQERLCSSILNLRFELSTLEHIHLSTQHFRQPLSALDKEELFKKARRLIGKNDNFDKQIRTSIPRVQTHRVERPGPALPRVPEVLPTRNPHINVVKLDDLARTQKKLLPAPATAKLEEIIQDIQAGRLSRKRRGNYTYVDLPQVEAGSGRGLWRVAIEQNGKDGGKNVYIIRGIFDYHASKHVAWGV</sequence>
<dbReference type="KEGG" id="poi:BOP93_05350"/>
<evidence type="ECO:0000313" key="1">
    <source>
        <dbReference type="EMBL" id="AUZ45033.1"/>
    </source>
</evidence>
<dbReference type="Proteomes" id="UP000239888">
    <property type="component" value="Chromosome"/>
</dbReference>
<gene>
    <name evidence="1" type="ORF">BOP93_05350</name>
</gene>
<dbReference type="AlphaFoldDB" id="A0A2L0RSE9"/>
<proteinExistence type="predicted"/>
<reference evidence="1 2" key="1">
    <citation type="journal article" date="2018" name="Front. Microbiol.">
        <title>Pseudomonas orientalis F9: A Potent Antagonist against Phytopathogens with Phytotoxic Effect in the Apple Flower.</title>
        <authorList>
            <person name="Zengerer V."/>
            <person name="Schmid M."/>
            <person name="Bieri M."/>
            <person name="Muller D.C."/>
            <person name="Remus-Emsermann M.N.P."/>
            <person name="Ahrens C.H."/>
            <person name="Pelludat C."/>
        </authorList>
    </citation>
    <scope>NUCLEOTIDE SEQUENCE [LARGE SCALE GENOMIC DNA]</scope>
    <source>
        <strain evidence="1 2">F9</strain>
    </source>
</reference>
<accession>A0A2L0RSE9</accession>
<organism evidence="1 2">
    <name type="scientific">Pseudomonas orientalis</name>
    <dbReference type="NCBI Taxonomy" id="76758"/>
    <lineage>
        <taxon>Bacteria</taxon>
        <taxon>Pseudomonadati</taxon>
        <taxon>Pseudomonadota</taxon>
        <taxon>Gammaproteobacteria</taxon>
        <taxon>Pseudomonadales</taxon>
        <taxon>Pseudomonadaceae</taxon>
        <taxon>Pseudomonas</taxon>
    </lineage>
</organism>